<feature type="repeat" description="PPR" evidence="3">
    <location>
        <begin position="298"/>
        <end position="332"/>
    </location>
</feature>
<dbReference type="InterPro" id="IPR035647">
    <property type="entry name" value="EFG_III/V"/>
</dbReference>
<reference evidence="6" key="1">
    <citation type="submission" date="2019-10" db="EMBL/GenBank/DDBJ databases">
        <authorList>
            <person name="Zhang R."/>
            <person name="Pan Y."/>
            <person name="Wang J."/>
            <person name="Ma R."/>
            <person name="Yu S."/>
        </authorList>
    </citation>
    <scope>NUCLEOTIDE SEQUENCE</scope>
    <source>
        <strain evidence="6">LA-IB0</strain>
        <tissue evidence="6">Leaf</tissue>
    </source>
</reference>
<name>A0AAV6XGZ6_9LAMI</name>
<evidence type="ECO:0000256" key="1">
    <source>
        <dbReference type="ARBA" id="ARBA00007626"/>
    </source>
</evidence>
<feature type="repeat" description="PPR" evidence="3">
    <location>
        <begin position="508"/>
        <end position="542"/>
    </location>
</feature>
<feature type="repeat" description="PPR" evidence="3">
    <location>
        <begin position="333"/>
        <end position="367"/>
    </location>
</feature>
<protein>
    <recommendedName>
        <fullName evidence="5">Elongation Factor G domain-containing protein</fullName>
    </recommendedName>
</protein>
<dbReference type="PROSITE" id="PS51375">
    <property type="entry name" value="PPR"/>
    <property type="match status" value="12"/>
</dbReference>
<evidence type="ECO:0000256" key="4">
    <source>
        <dbReference type="SAM" id="MobiDB-lite"/>
    </source>
</evidence>
<dbReference type="Gene3D" id="1.25.40.10">
    <property type="entry name" value="Tetratricopeptide repeat domain"/>
    <property type="match status" value="4"/>
</dbReference>
<dbReference type="GO" id="GO:0005525">
    <property type="term" value="F:GTP binding"/>
    <property type="evidence" value="ECO:0007669"/>
    <property type="project" value="UniProtKB-KW"/>
</dbReference>
<proteinExistence type="inferred from homology"/>
<organism evidence="6 7">
    <name type="scientific">Buddleja alternifolia</name>
    <dbReference type="NCBI Taxonomy" id="168488"/>
    <lineage>
        <taxon>Eukaryota</taxon>
        <taxon>Viridiplantae</taxon>
        <taxon>Streptophyta</taxon>
        <taxon>Embryophyta</taxon>
        <taxon>Tracheophyta</taxon>
        <taxon>Spermatophyta</taxon>
        <taxon>Magnoliopsida</taxon>
        <taxon>eudicotyledons</taxon>
        <taxon>Gunneridae</taxon>
        <taxon>Pentapetalae</taxon>
        <taxon>asterids</taxon>
        <taxon>lamiids</taxon>
        <taxon>Lamiales</taxon>
        <taxon>Scrophulariaceae</taxon>
        <taxon>Buddlejeae</taxon>
        <taxon>Buddleja</taxon>
    </lineage>
</organism>
<keyword evidence="7" id="KW-1185">Reference proteome</keyword>
<dbReference type="InterPro" id="IPR009022">
    <property type="entry name" value="EFG_III"/>
</dbReference>
<feature type="repeat" description="PPR" evidence="3">
    <location>
        <begin position="648"/>
        <end position="682"/>
    </location>
</feature>
<keyword evidence="2" id="KW-0677">Repeat</keyword>
<feature type="repeat" description="PPR" evidence="3">
    <location>
        <begin position="262"/>
        <end position="296"/>
    </location>
</feature>
<dbReference type="Gene3D" id="2.40.30.10">
    <property type="entry name" value="Translation factors"/>
    <property type="match status" value="1"/>
</dbReference>
<evidence type="ECO:0000313" key="6">
    <source>
        <dbReference type="EMBL" id="KAG8382244.1"/>
    </source>
</evidence>
<dbReference type="SUPFAM" id="SSF81901">
    <property type="entry name" value="HCP-like"/>
    <property type="match status" value="1"/>
</dbReference>
<feature type="repeat" description="PPR" evidence="3">
    <location>
        <begin position="613"/>
        <end position="647"/>
    </location>
</feature>
<feature type="region of interest" description="Disordered" evidence="4">
    <location>
        <begin position="1"/>
        <end position="41"/>
    </location>
</feature>
<evidence type="ECO:0000313" key="7">
    <source>
        <dbReference type="Proteomes" id="UP000826271"/>
    </source>
</evidence>
<comment type="caution">
    <text evidence="6">The sequence shown here is derived from an EMBL/GenBank/DDBJ whole genome shotgun (WGS) entry which is preliminary data.</text>
</comment>
<accession>A0AAV6XGZ6</accession>
<dbReference type="Proteomes" id="UP000826271">
    <property type="component" value="Unassembled WGS sequence"/>
</dbReference>
<dbReference type="Pfam" id="PF14492">
    <property type="entry name" value="EFG_III"/>
    <property type="match status" value="1"/>
</dbReference>
<evidence type="ECO:0000259" key="5">
    <source>
        <dbReference type="Pfam" id="PF14492"/>
    </source>
</evidence>
<dbReference type="CDD" id="cd16262">
    <property type="entry name" value="EFG_III"/>
    <property type="match status" value="1"/>
</dbReference>
<feature type="repeat" description="PPR" evidence="3">
    <location>
        <begin position="438"/>
        <end position="472"/>
    </location>
</feature>
<dbReference type="AlphaFoldDB" id="A0AAV6XGZ6"/>
<gene>
    <name evidence="6" type="ORF">BUALT_Bualt05G0056700</name>
</gene>
<dbReference type="InterPro" id="IPR041095">
    <property type="entry name" value="EFG_II"/>
</dbReference>
<feature type="domain" description="Elongation Factor G" evidence="5">
    <location>
        <begin position="874"/>
        <end position="934"/>
    </location>
</feature>
<dbReference type="InterPro" id="IPR009000">
    <property type="entry name" value="Transl_B-barrel_sf"/>
</dbReference>
<dbReference type="InterPro" id="IPR027417">
    <property type="entry name" value="P-loop_NTPase"/>
</dbReference>
<dbReference type="PANTHER" id="PTHR47941">
    <property type="entry name" value="PENTATRICOPEPTIDE REPEAT-CONTAINING PROTEIN 3, MITOCHONDRIAL"/>
    <property type="match status" value="1"/>
</dbReference>
<feature type="repeat" description="PPR" evidence="3">
    <location>
        <begin position="543"/>
        <end position="577"/>
    </location>
</feature>
<comment type="similarity">
    <text evidence="1">Belongs to the PPR family. P subfamily.</text>
</comment>
<dbReference type="Gene3D" id="3.30.70.870">
    <property type="entry name" value="Elongation Factor G (Translational Gtpase), domain 3"/>
    <property type="match status" value="1"/>
</dbReference>
<feature type="repeat" description="PPR" evidence="3">
    <location>
        <begin position="403"/>
        <end position="437"/>
    </location>
</feature>
<dbReference type="EMBL" id="WHWC01000005">
    <property type="protein sequence ID" value="KAG8382244.1"/>
    <property type="molecule type" value="Genomic_DNA"/>
</dbReference>
<dbReference type="SUPFAM" id="SSF50447">
    <property type="entry name" value="Translation proteins"/>
    <property type="match status" value="1"/>
</dbReference>
<sequence>MDNEHLHQKKPCSRNDPLKRNNCARVDQSRSPGKKDEVHGQRKLMKVVKEENVNQLACNVQARSAKKGINENISKAKAANVNYEKEGDDESVSEVQILDSAAFQTTGVLSSFVPSKRFDKSDDDSKDLGGPSATDEFRKHILKVLKMPYNKEEHDRLREAVQGSYLNHYPDLGKKLEKHLYNRRKCLAILRGFFFWLQNVVQEGALDRGKMANASKYEETGLGRLAVFSSTMLPSFSYCNIHRVDFGFSMLAASFKLGHMPDEAMFSPLLKGLFRENRIAEAQQLFRKIVREGLCEVNNFVFGVVVDGLCKAGNTAMAIELLRVMQKGSRRPGTHEYNMIIDSLCKDRLVDSAMDLFDEMPQKGITRTVVTYTTLINGLSTFSRWEEVKALWKQMIDCNIYPNVITFNTVIDALCKEGLVDKAHEVLNIMILKNHVPDVSTYGALMDGYCLQGRVEEARKIFNSMPGKGITPCIISYGILINGYFKKTKIDEAMHLFREMPLKGLEPDVVTYNTVLQGLFRLHKCSTALEIFDEMLAANKKPNFYTYCNMLNGLYENGLAERAWSLLDEIEKKGLTLHICYYTIVIDGLCKANKLDTARALFADLPSKGLKPDVITYTAIINGCCEKGLLEEAKDILLKMEQRSCIPNRVTYNVIFRGILKSGDLDEAAKFLDVMVGRGFSPDGSTASSLFSLLQKKENNPNILNMIKKCAPTSRQSPGASYKSACEGVEPDEATIMKLIRKGTISSSLVPVLCGSAFKNNGVHPLLDAVIDYLPSPIDLPPMKGTDPDDPELISKRGASDDEPFAGLAFKIMSDPFVGSLTIARVYAGMLAAGSYVLNANKGKKEKIGRLLEMHANSREDIKIALTGKIVALADPVIKVAIEPKTKADIDKMAVGLIKLDQEDPSFHFSRDEEINQTVIEGMGELYLEIIVER</sequence>
<dbReference type="NCBIfam" id="TIGR00756">
    <property type="entry name" value="PPR"/>
    <property type="match status" value="10"/>
</dbReference>
<dbReference type="InterPro" id="IPR002885">
    <property type="entry name" value="PPR_rpt"/>
</dbReference>
<evidence type="ECO:0000256" key="3">
    <source>
        <dbReference type="PROSITE-ProRule" id="PRU00708"/>
    </source>
</evidence>
<dbReference type="SUPFAM" id="SSF54980">
    <property type="entry name" value="EF-G C-terminal domain-like"/>
    <property type="match status" value="1"/>
</dbReference>
<dbReference type="InterPro" id="IPR011990">
    <property type="entry name" value="TPR-like_helical_dom_sf"/>
</dbReference>
<dbReference type="Pfam" id="PF01535">
    <property type="entry name" value="PPR"/>
    <property type="match status" value="2"/>
</dbReference>
<dbReference type="Pfam" id="PF13041">
    <property type="entry name" value="PPR_2"/>
    <property type="match status" value="4"/>
</dbReference>
<feature type="repeat" description="PPR" evidence="3">
    <location>
        <begin position="473"/>
        <end position="507"/>
    </location>
</feature>
<dbReference type="CDD" id="cd04088">
    <property type="entry name" value="EFG_mtEFG_II"/>
    <property type="match status" value="1"/>
</dbReference>
<dbReference type="SUPFAM" id="SSF52540">
    <property type="entry name" value="P-loop containing nucleoside triphosphate hydrolases"/>
    <property type="match status" value="1"/>
</dbReference>
<dbReference type="Gene3D" id="3.40.50.300">
    <property type="entry name" value="P-loop containing nucleotide triphosphate hydrolases"/>
    <property type="match status" value="1"/>
</dbReference>
<dbReference type="Pfam" id="PF12854">
    <property type="entry name" value="PPR_1"/>
    <property type="match status" value="1"/>
</dbReference>
<feature type="repeat" description="PPR" evidence="3">
    <location>
        <begin position="578"/>
        <end position="612"/>
    </location>
</feature>
<evidence type="ECO:0000256" key="2">
    <source>
        <dbReference type="ARBA" id="ARBA00022737"/>
    </source>
</evidence>
<feature type="repeat" description="PPR" evidence="3">
    <location>
        <begin position="368"/>
        <end position="402"/>
    </location>
</feature>